<dbReference type="EMBL" id="CAJNOW010004457">
    <property type="protein sequence ID" value="CAF1418237.1"/>
    <property type="molecule type" value="Genomic_DNA"/>
</dbReference>
<feature type="domain" description="Potassium channel tetramerisation-type BTB" evidence="2">
    <location>
        <begin position="57"/>
        <end position="119"/>
    </location>
</feature>
<evidence type="ECO:0000259" key="2">
    <source>
        <dbReference type="Pfam" id="PF02214"/>
    </source>
</evidence>
<sequence>MQNKCEIMSSSPAQKTQETTNNKDVVGYSHSSVSSPSKFETKLMSPFCTSTEDDPIILLNIGGVNLSTRQSTLTCIPNTVLALACTDSWSEKMAHDNDGRLFFDLDPNLFQYLLNQLREWSPKRKVFELPRNEFDRQRFCSLCYQLNFHRDLFDGINRHEKFNKTFGHILLDEKSSLAIHASSYRHAECRGMNVYSSGINRIILSLKHDSIEKYNTFIGIIWSTSPMQEKSFESSTAYGWAGEKQVFLKGLPSCVEGYGGYDSDMCTNDTIELTLNCQLGFISMFNYRTKKIYQIIIDTREGCPFPWQLHINLFAPGDCVKIINPT</sequence>
<dbReference type="SUPFAM" id="SSF54695">
    <property type="entry name" value="POZ domain"/>
    <property type="match status" value="1"/>
</dbReference>
<dbReference type="OrthoDB" id="2414723at2759"/>
<feature type="region of interest" description="Disordered" evidence="1">
    <location>
        <begin position="1"/>
        <end position="28"/>
    </location>
</feature>
<protein>
    <recommendedName>
        <fullName evidence="2">Potassium channel tetramerisation-type BTB domain-containing protein</fullName>
    </recommendedName>
</protein>
<accession>A0A815MH69</accession>
<dbReference type="InterPro" id="IPR003131">
    <property type="entry name" value="T1-type_BTB"/>
</dbReference>
<comment type="caution">
    <text evidence="3">The sequence shown here is derived from an EMBL/GenBank/DDBJ whole genome shotgun (WGS) entry which is preliminary data.</text>
</comment>
<evidence type="ECO:0000313" key="3">
    <source>
        <dbReference type="EMBL" id="CAF1418237.1"/>
    </source>
</evidence>
<organism evidence="3 4">
    <name type="scientific">Rotaria magnacalcarata</name>
    <dbReference type="NCBI Taxonomy" id="392030"/>
    <lineage>
        <taxon>Eukaryota</taxon>
        <taxon>Metazoa</taxon>
        <taxon>Spiralia</taxon>
        <taxon>Gnathifera</taxon>
        <taxon>Rotifera</taxon>
        <taxon>Eurotatoria</taxon>
        <taxon>Bdelloidea</taxon>
        <taxon>Philodinida</taxon>
        <taxon>Philodinidae</taxon>
        <taxon>Rotaria</taxon>
    </lineage>
</organism>
<gene>
    <name evidence="3" type="ORF">KQP761_LOCUS10476</name>
</gene>
<dbReference type="InterPro" id="IPR011333">
    <property type="entry name" value="SKP1/BTB/POZ_sf"/>
</dbReference>
<dbReference type="Proteomes" id="UP000663834">
    <property type="component" value="Unassembled WGS sequence"/>
</dbReference>
<evidence type="ECO:0000256" key="1">
    <source>
        <dbReference type="SAM" id="MobiDB-lite"/>
    </source>
</evidence>
<dbReference type="GO" id="GO:0051260">
    <property type="term" value="P:protein homooligomerization"/>
    <property type="evidence" value="ECO:0007669"/>
    <property type="project" value="InterPro"/>
</dbReference>
<dbReference type="AlphaFoldDB" id="A0A815MH69"/>
<dbReference type="Gene3D" id="3.30.710.10">
    <property type="entry name" value="Potassium Channel Kv1.1, Chain A"/>
    <property type="match status" value="1"/>
</dbReference>
<reference evidence="3" key="1">
    <citation type="submission" date="2021-02" db="EMBL/GenBank/DDBJ databases">
        <authorList>
            <person name="Nowell W R."/>
        </authorList>
    </citation>
    <scope>NUCLEOTIDE SEQUENCE</scope>
</reference>
<proteinExistence type="predicted"/>
<feature type="compositionally biased region" description="Polar residues" evidence="1">
    <location>
        <begin position="1"/>
        <end position="23"/>
    </location>
</feature>
<name>A0A815MH69_9BILA</name>
<dbReference type="Pfam" id="PF02214">
    <property type="entry name" value="BTB_2"/>
    <property type="match status" value="1"/>
</dbReference>
<evidence type="ECO:0000313" key="4">
    <source>
        <dbReference type="Proteomes" id="UP000663834"/>
    </source>
</evidence>